<evidence type="ECO:0000313" key="2">
    <source>
        <dbReference type="EMBL" id="CDP36946.1"/>
    </source>
</evidence>
<dbReference type="AlphaFoldDB" id="A0A060TCK4"/>
<evidence type="ECO:0000256" key="1">
    <source>
        <dbReference type="SAM" id="SignalP"/>
    </source>
</evidence>
<sequence>MAPSSSISKMVPQLRATLALLVLTVVMMSVARVSGNKNKILVQVLHYCDPSHSWHREQSQPLIFVSISIIYNTLLNKRNPLDLPYLRLLWQYT</sequence>
<reference evidence="2" key="2">
    <citation type="submission" date="2014-06" db="EMBL/GenBank/DDBJ databases">
        <title>The complete genome of Blastobotrys (Arxula) adeninivorans LS3 - a yeast of biotechnological interest.</title>
        <authorList>
            <person name="Kunze G."/>
            <person name="Gaillardin C."/>
            <person name="Czernicka M."/>
            <person name="Durrens P."/>
            <person name="Martin T."/>
            <person name="Boer E."/>
            <person name="Gabaldon T."/>
            <person name="Cruz J."/>
            <person name="Talla E."/>
            <person name="Marck C."/>
            <person name="Goffeau A."/>
            <person name="Barbe V."/>
            <person name="Baret P."/>
            <person name="Baronian K."/>
            <person name="Beier S."/>
            <person name="Bleykasten C."/>
            <person name="Bode R."/>
            <person name="Casaregola S."/>
            <person name="Despons L."/>
            <person name="Fairhead C."/>
            <person name="Giersberg M."/>
            <person name="Gierski P."/>
            <person name="Hahnel U."/>
            <person name="Hartmann A."/>
            <person name="Jankowska D."/>
            <person name="Jubin C."/>
            <person name="Jung P."/>
            <person name="Lafontaine I."/>
            <person name="Leh-Louis V."/>
            <person name="Lemaire M."/>
            <person name="Marcet-Houben M."/>
            <person name="Mascher M."/>
            <person name="Morel G."/>
            <person name="Richard G.-F."/>
            <person name="Riechen J."/>
            <person name="Sacerdot C."/>
            <person name="Sarkar A."/>
            <person name="Savel G."/>
            <person name="Schacherer J."/>
            <person name="Sherman D."/>
            <person name="Straub M.-L."/>
            <person name="Stein N."/>
            <person name="Thierry A."/>
            <person name="Trautwein-Schult A."/>
            <person name="Westhof E."/>
            <person name="Worch S."/>
            <person name="Dujon B."/>
            <person name="Souciet J.-L."/>
            <person name="Wincker P."/>
            <person name="Scholz U."/>
            <person name="Neuveglise N."/>
        </authorList>
    </citation>
    <scope>NUCLEOTIDE SEQUENCE</scope>
    <source>
        <strain evidence="2">LS3</strain>
    </source>
</reference>
<feature type="chain" id="PRO_5001592193" evidence="1">
    <location>
        <begin position="36"/>
        <end position="93"/>
    </location>
</feature>
<name>A0A060TCK4_BLAAD</name>
<accession>A0A060TCK4</accession>
<feature type="signal peptide" evidence="1">
    <location>
        <begin position="1"/>
        <end position="35"/>
    </location>
</feature>
<reference evidence="2" key="1">
    <citation type="submission" date="2014-02" db="EMBL/GenBank/DDBJ databases">
        <authorList>
            <person name="Genoscope - CEA"/>
        </authorList>
    </citation>
    <scope>NUCLEOTIDE SEQUENCE</scope>
    <source>
        <strain evidence="2">LS3</strain>
    </source>
</reference>
<proteinExistence type="predicted"/>
<dbReference type="EMBL" id="HG937694">
    <property type="protein sequence ID" value="CDP36946.1"/>
    <property type="molecule type" value="Genomic_DNA"/>
</dbReference>
<gene>
    <name evidence="2" type="ORF">GNLVRS02_ARAD1D00242g</name>
</gene>
<keyword evidence="1" id="KW-0732">Signal</keyword>
<protein>
    <submittedName>
        <fullName evidence="2">ARAD1D00242p</fullName>
    </submittedName>
</protein>
<organism evidence="2">
    <name type="scientific">Blastobotrys adeninivorans</name>
    <name type="common">Yeast</name>
    <name type="synonym">Arxula adeninivorans</name>
    <dbReference type="NCBI Taxonomy" id="409370"/>
    <lineage>
        <taxon>Eukaryota</taxon>
        <taxon>Fungi</taxon>
        <taxon>Dikarya</taxon>
        <taxon>Ascomycota</taxon>
        <taxon>Saccharomycotina</taxon>
        <taxon>Dipodascomycetes</taxon>
        <taxon>Dipodascales</taxon>
        <taxon>Trichomonascaceae</taxon>
        <taxon>Blastobotrys</taxon>
    </lineage>
</organism>